<evidence type="ECO:0000313" key="1">
    <source>
        <dbReference type="EMBL" id="BAD45489.1"/>
    </source>
</evidence>
<gene>
    <name evidence="1" type="ORF">P0003H08.34</name>
    <name evidence="2" type="ORF">P0547F09.5</name>
</gene>
<evidence type="ECO:0000313" key="2">
    <source>
        <dbReference type="EMBL" id="BAD45882.1"/>
    </source>
</evidence>
<sequence length="111" mass="12775">MDQSIAFIAMDSDGEKTACIPRRPVVMRPATATATAELRLELRRRPLLDPPLRSSRAAAAELRPERRQERHRRCMGTQLERRWGWGWGGGDGWEWEGGFGEKGRKMREKEV</sequence>
<protein>
    <submittedName>
        <fullName evidence="2">Uncharacterized protein</fullName>
    </submittedName>
</protein>
<name>Q653Y5_ORYSJ</name>
<dbReference type="AlphaFoldDB" id="Q653Y5"/>
<organism evidence="2 3">
    <name type="scientific">Oryza sativa subsp. japonica</name>
    <name type="common">Rice</name>
    <dbReference type="NCBI Taxonomy" id="39947"/>
    <lineage>
        <taxon>Eukaryota</taxon>
        <taxon>Viridiplantae</taxon>
        <taxon>Streptophyta</taxon>
        <taxon>Embryophyta</taxon>
        <taxon>Tracheophyta</taxon>
        <taxon>Spermatophyta</taxon>
        <taxon>Magnoliopsida</taxon>
        <taxon>Liliopsida</taxon>
        <taxon>Poales</taxon>
        <taxon>Poaceae</taxon>
        <taxon>BOP clade</taxon>
        <taxon>Oryzoideae</taxon>
        <taxon>Oryzeae</taxon>
        <taxon>Oryzinae</taxon>
        <taxon>Oryza</taxon>
        <taxon>Oryza sativa</taxon>
    </lineage>
</organism>
<accession>Q653Y5</accession>
<dbReference type="EMBL" id="AP003723">
    <property type="protein sequence ID" value="BAD45489.1"/>
    <property type="molecule type" value="Genomic_DNA"/>
</dbReference>
<reference evidence="3" key="3">
    <citation type="journal article" date="2005" name="Nature">
        <title>The map-based sequence of the rice genome.</title>
        <authorList>
            <consortium name="International rice genome sequencing project (IRGSP)"/>
            <person name="Matsumoto T."/>
            <person name="Wu J."/>
            <person name="Kanamori H."/>
            <person name="Katayose Y."/>
            <person name="Fujisawa M."/>
            <person name="Namiki N."/>
            <person name="Mizuno H."/>
            <person name="Yamamoto K."/>
            <person name="Antonio B.A."/>
            <person name="Baba T."/>
            <person name="Sakata K."/>
            <person name="Nagamura Y."/>
            <person name="Aoki H."/>
            <person name="Arikawa K."/>
            <person name="Arita K."/>
            <person name="Bito T."/>
            <person name="Chiden Y."/>
            <person name="Fujitsuka N."/>
            <person name="Fukunaka R."/>
            <person name="Hamada M."/>
            <person name="Harada C."/>
            <person name="Hayashi A."/>
            <person name="Hijishita S."/>
            <person name="Honda M."/>
            <person name="Hosokawa S."/>
            <person name="Ichikawa Y."/>
            <person name="Idonuma A."/>
            <person name="Iijima M."/>
            <person name="Ikeda M."/>
            <person name="Ikeno M."/>
            <person name="Ito K."/>
            <person name="Ito S."/>
            <person name="Ito T."/>
            <person name="Ito Y."/>
            <person name="Ito Y."/>
            <person name="Iwabuchi A."/>
            <person name="Kamiya K."/>
            <person name="Karasawa W."/>
            <person name="Kurita K."/>
            <person name="Katagiri S."/>
            <person name="Kikuta A."/>
            <person name="Kobayashi H."/>
            <person name="Kobayashi N."/>
            <person name="Machita K."/>
            <person name="Maehara T."/>
            <person name="Masukawa M."/>
            <person name="Mizubayashi T."/>
            <person name="Mukai Y."/>
            <person name="Nagasaki H."/>
            <person name="Nagata Y."/>
            <person name="Naito S."/>
            <person name="Nakashima M."/>
            <person name="Nakama Y."/>
            <person name="Nakamichi Y."/>
            <person name="Nakamura M."/>
            <person name="Meguro A."/>
            <person name="Negishi M."/>
            <person name="Ohta I."/>
            <person name="Ohta T."/>
            <person name="Okamoto M."/>
            <person name="Ono N."/>
            <person name="Saji S."/>
            <person name="Sakaguchi M."/>
            <person name="Sakai K."/>
            <person name="Shibata M."/>
            <person name="Shimokawa T."/>
            <person name="Song J."/>
            <person name="Takazaki Y."/>
            <person name="Terasawa K."/>
            <person name="Tsugane M."/>
            <person name="Tsuji K."/>
            <person name="Ueda S."/>
            <person name="Waki K."/>
            <person name="Yamagata H."/>
            <person name="Yamamoto M."/>
            <person name="Yamamoto S."/>
            <person name="Yamane H."/>
            <person name="Yoshiki S."/>
            <person name="Yoshihara R."/>
            <person name="Yukawa K."/>
            <person name="Zhong H."/>
            <person name="Yano M."/>
            <person name="Yuan Q."/>
            <person name="Ouyang S."/>
            <person name="Liu J."/>
            <person name="Jones K.M."/>
            <person name="Gansberger K."/>
            <person name="Moffat K."/>
            <person name="Hill J."/>
            <person name="Bera J."/>
            <person name="Fadrosh D."/>
            <person name="Jin S."/>
            <person name="Johri S."/>
            <person name="Kim M."/>
            <person name="Overton L."/>
            <person name="Reardon M."/>
            <person name="Tsitrin T."/>
            <person name="Vuong H."/>
            <person name="Weaver B."/>
            <person name="Ciecko A."/>
            <person name="Tallon L."/>
            <person name="Jackson J."/>
            <person name="Pai G."/>
            <person name="Aken S.V."/>
            <person name="Utterback T."/>
            <person name="Reidmuller S."/>
            <person name="Feldblyum T."/>
            <person name="Hsiao J."/>
            <person name="Zismann V."/>
            <person name="Iobst S."/>
            <person name="de Vazeille A.R."/>
            <person name="Buell C.R."/>
            <person name="Ying K."/>
            <person name="Li Y."/>
            <person name="Lu T."/>
            <person name="Huang Y."/>
            <person name="Zhao Q."/>
            <person name="Feng Q."/>
            <person name="Zhang L."/>
            <person name="Zhu J."/>
            <person name="Weng Q."/>
            <person name="Mu J."/>
            <person name="Lu Y."/>
            <person name="Fan D."/>
            <person name="Liu Y."/>
            <person name="Guan J."/>
            <person name="Zhang Y."/>
            <person name="Yu S."/>
            <person name="Liu X."/>
            <person name="Zhang Y."/>
            <person name="Hong G."/>
            <person name="Han B."/>
            <person name="Choisne N."/>
            <person name="Demange N."/>
            <person name="Orjeda G."/>
            <person name="Samain S."/>
            <person name="Cattolico L."/>
            <person name="Pelletier E."/>
            <person name="Couloux A."/>
            <person name="Segurens B."/>
            <person name="Wincker P."/>
            <person name="D'Hont A."/>
            <person name="Scarpelli C."/>
            <person name="Weissenbach J."/>
            <person name="Salanoubat M."/>
            <person name="Quetier F."/>
            <person name="Yu Y."/>
            <person name="Kim H.R."/>
            <person name="Rambo T."/>
            <person name="Currie J."/>
            <person name="Collura K."/>
            <person name="Luo M."/>
            <person name="Yang T."/>
            <person name="Ammiraju J.S.S."/>
            <person name="Engler F."/>
            <person name="Soderlund C."/>
            <person name="Wing R.A."/>
            <person name="Palmer L.E."/>
            <person name="de la Bastide M."/>
            <person name="Spiegel L."/>
            <person name="Nascimento L."/>
            <person name="Zutavern T."/>
            <person name="O'Shaughnessy A."/>
            <person name="Dike S."/>
            <person name="Dedhia N."/>
            <person name="Preston R."/>
            <person name="Balija V."/>
            <person name="McCombie W.R."/>
            <person name="Chow T."/>
            <person name="Chen H."/>
            <person name="Chung M."/>
            <person name="Chen C."/>
            <person name="Shaw J."/>
            <person name="Wu H."/>
            <person name="Hsiao K."/>
            <person name="Chao Y."/>
            <person name="Chu M."/>
            <person name="Cheng C."/>
            <person name="Hour A."/>
            <person name="Lee P."/>
            <person name="Lin S."/>
            <person name="Lin Y."/>
            <person name="Liou J."/>
            <person name="Liu S."/>
            <person name="Hsing Y."/>
            <person name="Raghuvanshi S."/>
            <person name="Mohanty A."/>
            <person name="Bharti A.K."/>
            <person name="Gaur A."/>
            <person name="Gupta V."/>
            <person name="Kumar D."/>
            <person name="Ravi V."/>
            <person name="Vij S."/>
            <person name="Kapur A."/>
            <person name="Khurana P."/>
            <person name="Khurana P."/>
            <person name="Khurana J.P."/>
            <person name="Tyagi A.K."/>
            <person name="Gaikwad K."/>
            <person name="Singh A."/>
            <person name="Dalal V."/>
            <person name="Srivastava S."/>
            <person name="Dixit A."/>
            <person name="Pal A.K."/>
            <person name="Ghazi I.A."/>
            <person name="Yadav M."/>
            <person name="Pandit A."/>
            <person name="Bhargava A."/>
            <person name="Sureshbabu K."/>
            <person name="Batra K."/>
            <person name="Sharma T.R."/>
            <person name="Mohapatra T."/>
            <person name="Singh N.K."/>
            <person name="Messing J."/>
            <person name="Nelson A.B."/>
            <person name="Fuks G."/>
            <person name="Kavchok S."/>
            <person name="Keizer G."/>
            <person name="Linton E."/>
            <person name="Llaca V."/>
            <person name="Song R."/>
            <person name="Tanyolac B."/>
            <person name="Young S."/>
            <person name="Ho-Il K."/>
            <person name="Hahn J.H."/>
            <person name="Sangsakoo G."/>
            <person name="Vanavichit A."/>
            <person name="de Mattos Luiz.A.T."/>
            <person name="Zimmer P.D."/>
            <person name="Malone G."/>
            <person name="Dellagostin O."/>
            <person name="de Oliveira A.C."/>
            <person name="Bevan M."/>
            <person name="Bancroft I."/>
            <person name="Minx P."/>
            <person name="Cordum H."/>
            <person name="Wilson R."/>
            <person name="Cheng Z."/>
            <person name="Jin W."/>
            <person name="Jiang J."/>
            <person name="Leong S.A."/>
            <person name="Iwama H."/>
            <person name="Gojobori T."/>
            <person name="Itoh T."/>
            <person name="Niimura Y."/>
            <person name="Fujii Y."/>
            <person name="Habara T."/>
            <person name="Sakai H."/>
            <person name="Sato Y."/>
            <person name="Wilson G."/>
            <person name="Kumar K."/>
            <person name="McCouch S."/>
            <person name="Juretic N."/>
            <person name="Hoen D."/>
            <person name="Wright S."/>
            <person name="Bruskiewich R."/>
            <person name="Bureau T."/>
            <person name="Miyao A."/>
            <person name="Hirochika H."/>
            <person name="Nishikawa T."/>
            <person name="Kadowaki K."/>
            <person name="Sugiura M."/>
            <person name="Burr B."/>
            <person name="Sasaki T."/>
        </authorList>
    </citation>
    <scope>NUCLEOTIDE SEQUENCE [LARGE SCALE GENOMIC DNA]</scope>
    <source>
        <strain evidence="3">cv. Nipponbare</strain>
    </source>
</reference>
<dbReference type="Proteomes" id="UP000000763">
    <property type="component" value="Chromosome 6"/>
</dbReference>
<reference evidence="2" key="2">
    <citation type="submission" date="2002-02" db="EMBL/GenBank/DDBJ databases">
        <title>Oryza sativa nipponbare(GA3) genomic DNA, chromosome 6, PAC clone:P0547F09.</title>
        <authorList>
            <person name="Sasaki T."/>
            <person name="Matsumoto T."/>
            <person name="Yamamoto K."/>
        </authorList>
    </citation>
    <scope>NUCLEOTIDE SEQUENCE</scope>
</reference>
<reference evidence="1" key="1">
    <citation type="submission" date="2001-06" db="EMBL/GenBank/DDBJ databases">
        <title>Oryza sativa nipponbare(GA3) genomic DNA, chromosome 6, PAC clone:P0003H08.</title>
        <authorList>
            <person name="Sasaki T."/>
            <person name="Matsumoto T."/>
            <person name="Yamamoto K."/>
        </authorList>
    </citation>
    <scope>NUCLEOTIDE SEQUENCE</scope>
</reference>
<evidence type="ECO:0000313" key="3">
    <source>
        <dbReference type="Proteomes" id="UP000000763"/>
    </source>
</evidence>
<dbReference type="EMBL" id="AP004797">
    <property type="protein sequence ID" value="BAD45882.1"/>
    <property type="molecule type" value="Genomic_DNA"/>
</dbReference>
<proteinExistence type="predicted"/>
<reference evidence="3" key="4">
    <citation type="journal article" date="2008" name="Nucleic Acids Res.">
        <title>The rice annotation project database (RAP-DB): 2008 update.</title>
        <authorList>
            <consortium name="The rice annotation project (RAP)"/>
        </authorList>
    </citation>
    <scope>GENOME REANNOTATION</scope>
    <source>
        <strain evidence="3">cv. Nipponbare</strain>
    </source>
</reference>